<sequence>MNSIPWRIVGLSVVLATAVGCSSDDDSSSTDAAYIQYYNASANSTSTALELDDYQYGSVSYADSMPRYSYSTGTADIDIIGYDADGDEISLYESTIDLENEAEHLIMLVGDYASPEVVDIQFARTDMDELNDDEDEEYSKMQVLVAHAALDEASFDVYFGLEGEDFSAATMIDTVSYKGYSTELMYDTGSYVLYLTEVGETEPVFTTTALDLTDNTVYKFIIRNSFGPGTPKLTIDSVDSTTTPTSYANIDAIAEYRFFNSLNDVDNIDIDIASKDEQQFIYGLEKHTLSDFEAIGFNDYGVTITNTDSKEELANNLLVTFNQDESKSILVYEDEYGATKGMTITHDHRPRAFEHEIDFANLVHDYDGLQIYFVSPTETIDSTDYVIDDIEFTELENISLPSGEYEISVVYQDDNDTLTLLYQSDAVTFESAGNYTMVLNKDDTEPLGYRLTTF</sequence>
<proteinExistence type="predicted"/>
<dbReference type="PROSITE" id="PS51257">
    <property type="entry name" value="PROKAR_LIPOPROTEIN"/>
    <property type="match status" value="1"/>
</dbReference>
<evidence type="ECO:0000313" key="1">
    <source>
        <dbReference type="EMBL" id="WOT04696.1"/>
    </source>
</evidence>
<organism evidence="1 2">
    <name type="scientific">Shewanella youngdeokensis</name>
    <dbReference type="NCBI Taxonomy" id="2999068"/>
    <lineage>
        <taxon>Bacteria</taxon>
        <taxon>Pseudomonadati</taxon>
        <taxon>Pseudomonadota</taxon>
        <taxon>Gammaproteobacteria</taxon>
        <taxon>Alteromonadales</taxon>
        <taxon>Shewanellaceae</taxon>
        <taxon>Shewanella</taxon>
    </lineage>
</organism>
<dbReference type="EMBL" id="CP136522">
    <property type="protein sequence ID" value="WOT04696.1"/>
    <property type="molecule type" value="Genomic_DNA"/>
</dbReference>
<gene>
    <name evidence="1" type="ORF">RGE70_15460</name>
</gene>
<reference evidence="1 2" key="1">
    <citation type="submission" date="2023-10" db="EMBL/GenBank/DDBJ databases">
        <title>Complete genome sequence of Shewanella sp. DAU334.</title>
        <authorList>
            <person name="Lee Y.-S."/>
            <person name="Jeong H.-R."/>
            <person name="Hwang E.-J."/>
            <person name="Choi Y.-L."/>
            <person name="Kim G.-D."/>
        </authorList>
    </citation>
    <scope>NUCLEOTIDE SEQUENCE [LARGE SCALE GENOMIC DNA]</scope>
    <source>
        <strain evidence="1 2">DAU334</strain>
    </source>
</reference>
<evidence type="ECO:0008006" key="3">
    <source>
        <dbReference type="Google" id="ProtNLM"/>
    </source>
</evidence>
<name>A0ABZ0JWZ8_9GAMM</name>
<dbReference type="Proteomes" id="UP001529491">
    <property type="component" value="Chromosome"/>
</dbReference>
<protein>
    <recommendedName>
        <fullName evidence="3">DUF4397 domain-containing protein</fullName>
    </recommendedName>
</protein>
<dbReference type="RefSeq" id="WP_310472333.1">
    <property type="nucleotide sequence ID" value="NZ_CP136522.1"/>
</dbReference>
<accession>A0ABZ0JWZ8</accession>
<keyword evidence="2" id="KW-1185">Reference proteome</keyword>
<evidence type="ECO:0000313" key="2">
    <source>
        <dbReference type="Proteomes" id="UP001529491"/>
    </source>
</evidence>